<dbReference type="Pfam" id="PF00078">
    <property type="entry name" value="RVT_1"/>
    <property type="match status" value="1"/>
</dbReference>
<dbReference type="SUPFAM" id="SSF56672">
    <property type="entry name" value="DNA/RNA polymerases"/>
    <property type="match status" value="1"/>
</dbReference>
<feature type="domain" description="Reverse transcriptase" evidence="1">
    <location>
        <begin position="369"/>
        <end position="643"/>
    </location>
</feature>
<evidence type="ECO:0000313" key="2">
    <source>
        <dbReference type="Ensembl" id="ENSPMRP00000013751.1"/>
    </source>
</evidence>
<dbReference type="InterPro" id="IPR036691">
    <property type="entry name" value="Endo/exonu/phosph_ase_sf"/>
</dbReference>
<dbReference type="OMA" id="MAKNTLR"/>
<reference evidence="2 3" key="1">
    <citation type="journal article" date="2019" name="Proc. Natl. Acad. Sci. U.S.A.">
        <title>Regulatory changes in pterin and carotenoid genes underlie balanced color polymorphisms in the wall lizard.</title>
        <authorList>
            <person name="Andrade P."/>
            <person name="Pinho C."/>
            <person name="Perez I de Lanuza G."/>
            <person name="Afonso S."/>
            <person name="Brejcha J."/>
            <person name="Rubin C.J."/>
            <person name="Wallerman O."/>
            <person name="Pereira P."/>
            <person name="Sabatino S.J."/>
            <person name="Bellati A."/>
            <person name="Pellitteri-Rosa D."/>
            <person name="Bosakova Z."/>
            <person name="Bunikis I."/>
            <person name="Carretero M.A."/>
            <person name="Feiner N."/>
            <person name="Marsik P."/>
            <person name="Pauperio F."/>
            <person name="Salvi D."/>
            <person name="Soler L."/>
            <person name="While G.M."/>
            <person name="Uller T."/>
            <person name="Font E."/>
            <person name="Andersson L."/>
            <person name="Carneiro M."/>
        </authorList>
    </citation>
    <scope>NUCLEOTIDE SEQUENCE</scope>
</reference>
<dbReference type="InterPro" id="IPR000477">
    <property type="entry name" value="RT_dom"/>
</dbReference>
<dbReference type="InterPro" id="IPR043502">
    <property type="entry name" value="DNA/RNA_pol_sf"/>
</dbReference>
<dbReference type="PANTHER" id="PTHR31635:SF196">
    <property type="entry name" value="REVERSE TRANSCRIPTASE DOMAIN-CONTAINING PROTEIN-RELATED"/>
    <property type="match status" value="1"/>
</dbReference>
<organism evidence="2 3">
    <name type="scientific">Podarcis muralis</name>
    <name type="common">Wall lizard</name>
    <name type="synonym">Lacerta muralis</name>
    <dbReference type="NCBI Taxonomy" id="64176"/>
    <lineage>
        <taxon>Eukaryota</taxon>
        <taxon>Metazoa</taxon>
        <taxon>Chordata</taxon>
        <taxon>Craniata</taxon>
        <taxon>Vertebrata</taxon>
        <taxon>Euteleostomi</taxon>
        <taxon>Lepidosauria</taxon>
        <taxon>Squamata</taxon>
        <taxon>Bifurcata</taxon>
        <taxon>Unidentata</taxon>
        <taxon>Episquamata</taxon>
        <taxon>Laterata</taxon>
        <taxon>Lacertibaenia</taxon>
        <taxon>Lacertidae</taxon>
        <taxon>Podarcis</taxon>
    </lineage>
</organism>
<dbReference type="SUPFAM" id="SSF56219">
    <property type="entry name" value="DNase I-like"/>
    <property type="match status" value="1"/>
</dbReference>
<dbReference type="AlphaFoldDB" id="A0A670IPZ3"/>
<sequence length="1127" mass="133990">MLLELEPYKLILLGDWNGVPTPSIDRSENQRNVNRGKLPNSFNELVENLDLVDIWRHRNPTTKQFTHYSEPHQSWGRIDQIWVTRAMVWRVKRCEILPRTLSDHCPLTLEIKNELKGQLRWRMNEYLFENEEVLDMAKNTLREYLETNQNRDTPIELVWDAGKAVLRGFLIQQNSYRKKLREKKKEDILAQLRDYERKLALDPTDERINQTVRVLQSQYSAILNQEVEQKIKFTRQKYFESANKMGKLLAWQLRKRKKQNVINKLIIDERVIEDSEEIENRFVTFFEKLYEKGEESSAEIKNYLDQEERRFFTEEDCAQLNNVVSVKEVRDAINKMKNGKSPGPDGLPAKYYKKLVDLLAPALTEVINNTLQEGRIPSSWKEAYITLVPKTENEKTDIKNYRPISLLNCDYKIFGDIMASRLKKLLNRYIHRDQVGFLPGRQLRDNVRHVLDIMEYLEARPDVPAALIFVDAEKAFDCVSWEFLLQKMDKVGIRGPYLKGIRAIYTEQQARLIINNNLTKYFPIKKGTRQGCPLSPLLFILVLETAANKIRATPNIKGVRIGEKEYKLKAYADDLVFFVENPFETTSRAIKLLEDFGKLSGFKLNRGKTKIITKNLTIQERSQLEQQVDIKVVNKVKYLGIWLSPKNINLVEDNYNKLWKEIKKDMNTWRRLNLSWTGRMESIKMCILPRLLFLFQNLPVIKGTTCFKNWQRALTKYIWQEKKPRVKLKYLMDSRERGGFGVPNLRLYYEAACLLWIKEWATLNDTDLLDLEGFDLRFGWHAYLWQGKDKVHRGFYNHIVRGSLIEVWNRKKNVIEQNTPWWLSPVDIIKIKKPNMMGKRWTYEDLLIKSEEGWKLRSQDELKEKIKDWFHLHQVSAIWREHKRIGMGENKSRFQVEIMENNNKLLSKMYRQLLESENKEVLIKGVMIKWNKDLGYEIGYDKWQTLWKKGMKFTVCADLRENLYKMMYRWYLTPVRLGRMYRAADNTCWRCKDKVGTFLHIWWTCEEVKGFWGQIYEELKKILKYNFPKKPEAFLLGMIGEEIKKTDQTFFQYAATAARILIAKNWKSPAIPTMREWQVKVYQYLELARLTQYIRRDSPIKKIEDWSKFISYLETNLRINNLTVDEG</sequence>
<reference evidence="2" key="3">
    <citation type="submission" date="2025-09" db="UniProtKB">
        <authorList>
            <consortium name="Ensembl"/>
        </authorList>
    </citation>
    <scope>IDENTIFICATION</scope>
</reference>
<dbReference type="CDD" id="cd01650">
    <property type="entry name" value="RT_nLTR_like"/>
    <property type="match status" value="1"/>
</dbReference>
<evidence type="ECO:0000313" key="3">
    <source>
        <dbReference type="Proteomes" id="UP000472272"/>
    </source>
</evidence>
<dbReference type="GeneTree" id="ENSGT01150000286916"/>
<dbReference type="PROSITE" id="PS50878">
    <property type="entry name" value="RT_POL"/>
    <property type="match status" value="1"/>
</dbReference>
<proteinExistence type="predicted"/>
<protein>
    <recommendedName>
        <fullName evidence="1">Reverse transcriptase domain-containing protein</fullName>
    </recommendedName>
</protein>
<keyword evidence="3" id="KW-1185">Reference proteome</keyword>
<accession>A0A670IPZ3</accession>
<name>A0A670IPZ3_PODMU</name>
<dbReference type="Gene3D" id="3.60.10.10">
    <property type="entry name" value="Endonuclease/exonuclease/phosphatase"/>
    <property type="match status" value="1"/>
</dbReference>
<reference evidence="2" key="2">
    <citation type="submission" date="2025-08" db="UniProtKB">
        <authorList>
            <consortium name="Ensembl"/>
        </authorList>
    </citation>
    <scope>IDENTIFICATION</scope>
</reference>
<dbReference type="Ensembl" id="ENSPMRT00000014693.1">
    <property type="protein sequence ID" value="ENSPMRP00000013751.1"/>
    <property type="gene ID" value="ENSPMRG00000009222.1"/>
</dbReference>
<dbReference type="PANTHER" id="PTHR31635">
    <property type="entry name" value="REVERSE TRANSCRIPTASE DOMAIN-CONTAINING PROTEIN-RELATED"/>
    <property type="match status" value="1"/>
</dbReference>
<dbReference type="Proteomes" id="UP000472272">
    <property type="component" value="Chromosome 8"/>
</dbReference>
<evidence type="ECO:0000259" key="1">
    <source>
        <dbReference type="PROSITE" id="PS50878"/>
    </source>
</evidence>